<evidence type="ECO:0000313" key="3">
    <source>
        <dbReference type="Proteomes" id="UP000297741"/>
    </source>
</evidence>
<proteinExistence type="predicted"/>
<accession>A0ABY2KMJ9</accession>
<comment type="caution">
    <text evidence="2">The sequence shown here is derived from an EMBL/GenBank/DDBJ whole genome shotgun (WGS) entry which is preliminary data.</text>
</comment>
<dbReference type="EMBL" id="RPEM01000004">
    <property type="protein sequence ID" value="TGD43824.1"/>
    <property type="molecule type" value="Genomic_DNA"/>
</dbReference>
<evidence type="ECO:0000256" key="1">
    <source>
        <dbReference type="SAM" id="MobiDB-lite"/>
    </source>
</evidence>
<dbReference type="Proteomes" id="UP000297741">
    <property type="component" value="Unassembled WGS sequence"/>
</dbReference>
<sequence length="168" mass="17428">MNEPHTPQAGMEKDDVSTIGSVASDIKNAATQKFGEAMTEVRSRTGDAKDSVANEVNDVAQALRRASEELRGGSAQERTLGTLASSLADASDQIRDKDLGQIAQMVSKVAREHPVMFLGGAALLGFAASRYAKASGAGNGTSSEQHDTRPAASFVRGGNPDTQTPGAP</sequence>
<protein>
    <recommendedName>
        <fullName evidence="4">Nutrient deprivation-induced protein</fullName>
    </recommendedName>
</protein>
<dbReference type="RefSeq" id="WP_135429862.1">
    <property type="nucleotide sequence ID" value="NZ_RPEM01000004.1"/>
</dbReference>
<evidence type="ECO:0000313" key="2">
    <source>
        <dbReference type="EMBL" id="TGD43824.1"/>
    </source>
</evidence>
<feature type="region of interest" description="Disordered" evidence="1">
    <location>
        <begin position="134"/>
        <end position="168"/>
    </location>
</feature>
<gene>
    <name evidence="2" type="ORF">EEB11_07510</name>
</gene>
<evidence type="ECO:0008006" key="4">
    <source>
        <dbReference type="Google" id="ProtNLM"/>
    </source>
</evidence>
<keyword evidence="3" id="KW-1185">Reference proteome</keyword>
<organism evidence="2 3">
    <name type="scientific">Pseudotabrizicola sediminis</name>
    <dbReference type="NCBI Taxonomy" id="2486418"/>
    <lineage>
        <taxon>Bacteria</taxon>
        <taxon>Pseudomonadati</taxon>
        <taxon>Pseudomonadota</taxon>
        <taxon>Alphaproteobacteria</taxon>
        <taxon>Rhodobacterales</taxon>
        <taxon>Paracoccaceae</taxon>
        <taxon>Pseudotabrizicola</taxon>
    </lineage>
</organism>
<name>A0ABY2KMJ9_9RHOB</name>
<reference evidence="2 3" key="1">
    <citation type="submission" date="2018-11" db="EMBL/GenBank/DDBJ databases">
        <title>Tabrizicola sp. isolated from sediment of alpine lake.</title>
        <authorList>
            <person name="Liu Z."/>
        </authorList>
    </citation>
    <scope>NUCLEOTIDE SEQUENCE [LARGE SCALE GENOMIC DNA]</scope>
    <source>
        <strain evidence="2 3">DRYC-M-16</strain>
    </source>
</reference>